<dbReference type="GO" id="GO:0061503">
    <property type="term" value="F:tRNA threonylcarbamoyladenosine dehydratase"/>
    <property type="evidence" value="ECO:0007669"/>
    <property type="project" value="TreeGrafter"/>
</dbReference>
<accession>A0A1H2ZWW2</accession>
<dbReference type="PANTHER" id="PTHR43267">
    <property type="entry name" value="TRNA THREONYLCARBAMOYLADENOSINE DEHYDRATASE"/>
    <property type="match status" value="1"/>
</dbReference>
<evidence type="ECO:0000313" key="3">
    <source>
        <dbReference type="Proteomes" id="UP000198534"/>
    </source>
</evidence>
<dbReference type="Pfam" id="PF00899">
    <property type="entry name" value="ThiF"/>
    <property type="match status" value="1"/>
</dbReference>
<proteinExistence type="predicted"/>
<dbReference type="SUPFAM" id="SSF69572">
    <property type="entry name" value="Activating enzymes of the ubiquitin-like proteins"/>
    <property type="match status" value="1"/>
</dbReference>
<organism evidence="2 3">
    <name type="scientific">Marininema mesophilum</name>
    <dbReference type="NCBI Taxonomy" id="1048340"/>
    <lineage>
        <taxon>Bacteria</taxon>
        <taxon>Bacillati</taxon>
        <taxon>Bacillota</taxon>
        <taxon>Bacilli</taxon>
        <taxon>Bacillales</taxon>
        <taxon>Thermoactinomycetaceae</taxon>
        <taxon>Marininema</taxon>
    </lineage>
</organism>
<protein>
    <submittedName>
        <fullName evidence="2">ThiF family protein</fullName>
    </submittedName>
</protein>
<dbReference type="RefSeq" id="WP_091741175.1">
    <property type="nucleotide sequence ID" value="NZ_FNNQ01000012.1"/>
</dbReference>
<dbReference type="PANTHER" id="PTHR43267:SF1">
    <property type="entry name" value="TRNA THREONYLCARBAMOYLADENOSINE DEHYDRATASE"/>
    <property type="match status" value="1"/>
</dbReference>
<dbReference type="AlphaFoldDB" id="A0A1H2ZWW2"/>
<dbReference type="OrthoDB" id="9804150at2"/>
<dbReference type="Gene3D" id="3.40.50.720">
    <property type="entry name" value="NAD(P)-binding Rossmann-like Domain"/>
    <property type="match status" value="1"/>
</dbReference>
<dbReference type="InterPro" id="IPR045886">
    <property type="entry name" value="ThiF/MoeB/HesA"/>
</dbReference>
<name>A0A1H2ZWW2_9BACL</name>
<dbReference type="InterPro" id="IPR000594">
    <property type="entry name" value="ThiF_NAD_FAD-bd"/>
</dbReference>
<sequence length="287" mass="31660">MLDLSHVSSDFYWELVKKNIGVYSEEEQQRLQKAKVIIFGLGGVGGIQVILAARMGVGHLTGVDPDEFEISNMNRQMLATVDQLNKAKAQVAEETVKNINPYISTRFVQASVDEENVVELIEGHDIVIEAVDDMPSRVIIHRTARELGIPSVGMSGSPPNRGFVSSFHPEGVHYEDILNLPGKGEKLTDQALREEIAKIKEERARYSVERGAPQEWADDFCAGRVGWIITPVRAMLIATFSFHETVQILTTGKAMAAAPKAILIDLDKARAVEVKEAPSGGWNYAHL</sequence>
<dbReference type="InterPro" id="IPR035985">
    <property type="entry name" value="Ubiquitin-activating_enz"/>
</dbReference>
<dbReference type="EMBL" id="FNNQ01000012">
    <property type="protein sequence ID" value="SDX21751.1"/>
    <property type="molecule type" value="Genomic_DNA"/>
</dbReference>
<keyword evidence="3" id="KW-1185">Reference proteome</keyword>
<dbReference type="Proteomes" id="UP000198534">
    <property type="component" value="Unassembled WGS sequence"/>
</dbReference>
<evidence type="ECO:0000259" key="1">
    <source>
        <dbReference type="Pfam" id="PF00899"/>
    </source>
</evidence>
<evidence type="ECO:0000313" key="2">
    <source>
        <dbReference type="EMBL" id="SDX21751.1"/>
    </source>
</evidence>
<reference evidence="2 3" key="1">
    <citation type="submission" date="2016-10" db="EMBL/GenBank/DDBJ databases">
        <authorList>
            <person name="de Groot N.N."/>
        </authorList>
    </citation>
    <scope>NUCLEOTIDE SEQUENCE [LARGE SCALE GENOMIC DNA]</scope>
    <source>
        <strain evidence="2 3">DSM 45610</strain>
    </source>
</reference>
<dbReference type="GO" id="GO:0008641">
    <property type="term" value="F:ubiquitin-like modifier activating enzyme activity"/>
    <property type="evidence" value="ECO:0007669"/>
    <property type="project" value="InterPro"/>
</dbReference>
<dbReference type="GO" id="GO:0061504">
    <property type="term" value="P:cyclic threonylcarbamoyladenosine biosynthetic process"/>
    <property type="evidence" value="ECO:0007669"/>
    <property type="project" value="TreeGrafter"/>
</dbReference>
<gene>
    <name evidence="2" type="ORF">SAMN05444487_11234</name>
</gene>
<feature type="domain" description="THIF-type NAD/FAD binding fold" evidence="1">
    <location>
        <begin position="19"/>
        <end position="266"/>
    </location>
</feature>
<dbReference type="STRING" id="1048340.SAMN05444487_11234"/>